<dbReference type="EMBL" id="MTKT01005369">
    <property type="protein sequence ID" value="OWM68052.1"/>
    <property type="molecule type" value="Genomic_DNA"/>
</dbReference>
<protein>
    <submittedName>
        <fullName evidence="1">Uncharacterized protein</fullName>
    </submittedName>
</protein>
<gene>
    <name evidence="1" type="ORF">CDL15_Pgr017620</name>
</gene>
<comment type="caution">
    <text evidence="1">The sequence shown here is derived from an EMBL/GenBank/DDBJ whole genome shotgun (WGS) entry which is preliminary data.</text>
</comment>
<evidence type="ECO:0000313" key="2">
    <source>
        <dbReference type="Proteomes" id="UP000197138"/>
    </source>
</evidence>
<accession>A0A218W7H7</accession>
<evidence type="ECO:0000313" key="1">
    <source>
        <dbReference type="EMBL" id="OWM68052.1"/>
    </source>
</evidence>
<sequence length="54" mass="6238">MLVHTTGSKLFNQIYADERKKRPNGSHSHPSLVFRIAHQHDGQPADEEFRKIIV</sequence>
<name>A0A218W7H7_PUNGR</name>
<proteinExistence type="predicted"/>
<dbReference type="Proteomes" id="UP000197138">
    <property type="component" value="Unassembled WGS sequence"/>
</dbReference>
<dbReference type="AlphaFoldDB" id="A0A218W7H7"/>
<reference evidence="2" key="1">
    <citation type="journal article" date="2017" name="Plant J.">
        <title>The pomegranate (Punica granatum L.) genome and the genomics of punicalagin biosynthesis.</title>
        <authorList>
            <person name="Qin G."/>
            <person name="Xu C."/>
            <person name="Ming R."/>
            <person name="Tang H."/>
            <person name="Guyot R."/>
            <person name="Kramer E.M."/>
            <person name="Hu Y."/>
            <person name="Yi X."/>
            <person name="Qi Y."/>
            <person name="Xu X."/>
            <person name="Gao Z."/>
            <person name="Pan H."/>
            <person name="Jian J."/>
            <person name="Tian Y."/>
            <person name="Yue Z."/>
            <person name="Xu Y."/>
        </authorList>
    </citation>
    <scope>NUCLEOTIDE SEQUENCE [LARGE SCALE GENOMIC DNA]</scope>
    <source>
        <strain evidence="2">cv. Dabenzi</strain>
    </source>
</reference>
<organism evidence="1 2">
    <name type="scientific">Punica granatum</name>
    <name type="common">Pomegranate</name>
    <dbReference type="NCBI Taxonomy" id="22663"/>
    <lineage>
        <taxon>Eukaryota</taxon>
        <taxon>Viridiplantae</taxon>
        <taxon>Streptophyta</taxon>
        <taxon>Embryophyta</taxon>
        <taxon>Tracheophyta</taxon>
        <taxon>Spermatophyta</taxon>
        <taxon>Magnoliopsida</taxon>
        <taxon>eudicotyledons</taxon>
        <taxon>Gunneridae</taxon>
        <taxon>Pentapetalae</taxon>
        <taxon>rosids</taxon>
        <taxon>malvids</taxon>
        <taxon>Myrtales</taxon>
        <taxon>Lythraceae</taxon>
        <taxon>Punica</taxon>
    </lineage>
</organism>